<dbReference type="GO" id="GO:0016114">
    <property type="term" value="P:terpenoid biosynthetic process"/>
    <property type="evidence" value="ECO:0007669"/>
    <property type="project" value="InterPro"/>
</dbReference>
<dbReference type="GO" id="GO:0008685">
    <property type="term" value="F:2-C-methyl-D-erythritol 2,4-cyclodiphosphate synthase activity"/>
    <property type="evidence" value="ECO:0007669"/>
    <property type="project" value="UniProtKB-UniRule"/>
</dbReference>
<evidence type="ECO:0000256" key="9">
    <source>
        <dbReference type="ARBA" id="ARBA00022723"/>
    </source>
</evidence>
<evidence type="ECO:0000313" key="16">
    <source>
        <dbReference type="Proteomes" id="UP000824264"/>
    </source>
</evidence>
<evidence type="ECO:0000256" key="5">
    <source>
        <dbReference type="ARBA" id="ARBA00004787"/>
    </source>
</evidence>
<feature type="region of interest" description="2-C-methyl-D-erythritol 2,4-cyclodiphosphate synthase" evidence="13">
    <location>
        <begin position="236"/>
        <end position="398"/>
    </location>
</feature>
<dbReference type="InterPro" id="IPR018294">
    <property type="entry name" value="ISPD_synthase_CS"/>
</dbReference>
<feature type="site" description="Positions MEP for the nucleophilic attack" evidence="13">
    <location>
        <position position="161"/>
    </location>
</feature>
<comment type="similarity">
    <text evidence="13">In the C-terminal section; belongs to the IspF family.</text>
</comment>
<evidence type="ECO:0000256" key="3">
    <source>
        <dbReference type="ARBA" id="ARBA00001968"/>
    </source>
</evidence>
<protein>
    <recommendedName>
        <fullName evidence="13">Bifunctional enzyme IspD/IspF</fullName>
    </recommendedName>
    <domain>
        <recommendedName>
            <fullName evidence="13">2-C-methyl-D-erythritol 4-phosphate cytidylyltransferase</fullName>
            <ecNumber evidence="13">2.7.7.60</ecNumber>
        </recommendedName>
        <alternativeName>
            <fullName evidence="13">4-diphosphocytidyl-2C-methyl-D-erythritol synthase</fullName>
        </alternativeName>
        <alternativeName>
            <fullName evidence="13">MEP cytidylyltransferase</fullName>
            <shortName evidence="13">MCT</shortName>
        </alternativeName>
    </domain>
    <domain>
        <recommendedName>
            <fullName evidence="13">2-C-methyl-D-erythritol 2,4-cyclodiphosphate synthase</fullName>
            <shortName evidence="13">MECDP-synthase</shortName>
            <shortName evidence="13">MECPP-synthase</shortName>
            <shortName evidence="13">MECPS</shortName>
            <ecNumber evidence="13">4.6.1.12</ecNumber>
        </recommendedName>
    </domain>
</protein>
<comment type="caution">
    <text evidence="13">Lacks conserved residue(s) required for the propagation of feature annotation.</text>
</comment>
<evidence type="ECO:0000256" key="11">
    <source>
        <dbReference type="ARBA" id="ARBA00023239"/>
    </source>
</evidence>
<feature type="binding site" evidence="13">
    <location>
        <position position="378"/>
    </location>
    <ligand>
        <name>4-CDP-2-C-methyl-D-erythritol 2-phosphate</name>
        <dbReference type="ChEBI" id="CHEBI:57919"/>
    </ligand>
</feature>
<sequence length="398" mass="42691">MTWALVLAAGQGSRLASATGGMAKQFLEWEGAPLYWRSALVFSRCARIHGIVFVFPEDCLERERARVEALTQARPLGIRWKAVAGGKRRQDSVRLGLAALPAGCGTVLVHDAARPFLSAGLVNRILDGLSEEGCAACVPGLPVVDTIKVVEGGRVTATPDRETLFAVQTPQGFALDALRAAHERAEEEQWTVTDDASLLERCGLPVRLVEGDMANRKITTPEDLRMLQSPQSLVPCTGYGYDVHRYAEEGSPTARPMKLGGVPIPGAPSVVAHSDGDVLLHALMDALLGCLGMGDIGVLFPDSDPAFDNMNSAVLLDAVMERVHREGLRLTHVDMTVIAQIPKVGPHREAIVRNVARLLGMDLACVNLKATTEEGLGFTGERRGMKAVALVSALRVTK</sequence>
<comment type="catalytic activity">
    <reaction evidence="2 13">
        <text>2-C-methyl-D-erythritol 4-phosphate + CTP + H(+) = 4-CDP-2-C-methyl-D-erythritol + diphosphate</text>
        <dbReference type="Rhea" id="RHEA:13429"/>
        <dbReference type="ChEBI" id="CHEBI:15378"/>
        <dbReference type="ChEBI" id="CHEBI:33019"/>
        <dbReference type="ChEBI" id="CHEBI:37563"/>
        <dbReference type="ChEBI" id="CHEBI:57823"/>
        <dbReference type="ChEBI" id="CHEBI:58262"/>
        <dbReference type="EC" id="2.7.7.60"/>
    </reaction>
</comment>
<dbReference type="FunFam" id="3.90.550.10:FF:000003">
    <property type="entry name" value="2-C-methyl-D-erythritol 4-phosphate cytidylyltransferase"/>
    <property type="match status" value="1"/>
</dbReference>
<dbReference type="Gene3D" id="3.30.1330.50">
    <property type="entry name" value="2-C-methyl-D-erythritol 2,4-cyclodiphosphate synthase"/>
    <property type="match status" value="1"/>
</dbReference>
<comment type="cofactor">
    <cofactor evidence="3 13">
        <name>a divalent metal cation</name>
        <dbReference type="ChEBI" id="CHEBI:60240"/>
    </cofactor>
</comment>
<feature type="binding site" evidence="13">
    <location>
        <position position="242"/>
    </location>
    <ligand>
        <name>a divalent metal cation</name>
        <dbReference type="ChEBI" id="CHEBI:60240"/>
    </ligand>
</feature>
<dbReference type="GO" id="GO:0050518">
    <property type="term" value="F:2-C-methyl-D-erythritol 4-phosphate cytidylyltransferase activity"/>
    <property type="evidence" value="ECO:0007669"/>
    <property type="project" value="UniProtKB-UniRule"/>
</dbReference>
<dbReference type="InterPro" id="IPR003526">
    <property type="entry name" value="MECDP_synthase"/>
</dbReference>
<gene>
    <name evidence="15" type="primary">ispD</name>
    <name evidence="13" type="synonym">ispDF</name>
    <name evidence="15" type="ORF">H9874_02020</name>
</gene>
<reference evidence="15" key="1">
    <citation type="journal article" date="2021" name="PeerJ">
        <title>Extensive microbial diversity within the chicken gut microbiome revealed by metagenomics and culture.</title>
        <authorList>
            <person name="Gilroy R."/>
            <person name="Ravi A."/>
            <person name="Getino M."/>
            <person name="Pursley I."/>
            <person name="Horton D.L."/>
            <person name="Alikhan N.F."/>
            <person name="Baker D."/>
            <person name="Gharbi K."/>
            <person name="Hall N."/>
            <person name="Watson M."/>
            <person name="Adriaenssens E.M."/>
            <person name="Foster-Nyarko E."/>
            <person name="Jarju S."/>
            <person name="Secka A."/>
            <person name="Antonio M."/>
            <person name="Oren A."/>
            <person name="Chaudhuri R.R."/>
            <person name="La Ragione R."/>
            <person name="Hildebrand F."/>
            <person name="Pallen M.J."/>
        </authorList>
    </citation>
    <scope>NUCLEOTIDE SEQUENCE</scope>
    <source>
        <strain evidence="15">ChiSxjej5B17-1746</strain>
    </source>
</reference>
<reference evidence="15" key="2">
    <citation type="submission" date="2021-04" db="EMBL/GenBank/DDBJ databases">
        <authorList>
            <person name="Gilroy R."/>
        </authorList>
    </citation>
    <scope>NUCLEOTIDE SEQUENCE</scope>
    <source>
        <strain evidence="15">ChiSxjej5B17-1746</strain>
    </source>
</reference>
<feature type="site" description="Positions MEP for the nucleophilic attack" evidence="13">
    <location>
        <position position="217"/>
    </location>
</feature>
<dbReference type="HAMAP" id="MF_00107">
    <property type="entry name" value="IspF"/>
    <property type="match status" value="1"/>
</dbReference>
<dbReference type="NCBIfam" id="TIGR00453">
    <property type="entry name" value="ispD"/>
    <property type="match status" value="1"/>
</dbReference>
<feature type="binding site" evidence="13">
    <location>
        <begin position="295"/>
        <end position="297"/>
    </location>
    <ligand>
        <name>4-CDP-2-C-methyl-D-erythritol 2-phosphate</name>
        <dbReference type="ChEBI" id="CHEBI:57919"/>
    </ligand>
</feature>
<dbReference type="PANTHER" id="PTHR43181:SF1">
    <property type="entry name" value="2-C-METHYL-D-ERYTHRITOL 2,4-CYCLODIPHOSPHATE SYNTHASE, CHLOROPLASTIC"/>
    <property type="match status" value="1"/>
</dbReference>
<proteinExistence type="inferred from homology"/>
<evidence type="ECO:0000256" key="2">
    <source>
        <dbReference type="ARBA" id="ARBA00001282"/>
    </source>
</evidence>
<keyword evidence="10 13" id="KW-0414">Isoprene biosynthesis</keyword>
<feature type="binding site" evidence="13">
    <location>
        <begin position="371"/>
        <end position="374"/>
    </location>
    <ligand>
        <name>4-CDP-2-C-methyl-D-erythritol 2-phosphate</name>
        <dbReference type="ChEBI" id="CHEBI:57919"/>
    </ligand>
</feature>
<dbReference type="EC" id="2.7.7.60" evidence="13"/>
<dbReference type="NCBIfam" id="TIGR00151">
    <property type="entry name" value="ispF"/>
    <property type="match status" value="1"/>
</dbReference>
<comment type="pathway">
    <text evidence="5 13">Isoprenoid biosynthesis; isopentenyl diphosphate biosynthesis via DXP pathway; isopentenyl diphosphate from 1-deoxy-D-xylulose 5-phosphate: step 2/6.</text>
</comment>
<comment type="function">
    <text evidence="13">Bifunctional enzyme that catalyzes the formation of 4-diphosphocytidyl-2-C-methyl-D-erythritol from CTP and 2-C-methyl-D-erythritol 4-phosphate (MEP) (IspD), and catalyzes the conversion of 4-diphosphocytidyl-2-C-methyl-D-erythritol 2-phosphate (CDP-ME2P) to 2-C-methyl-D-erythritol 2,4-cyclodiphosphate (ME-CPP) with a corresponding release of cytidine 5-monophosphate (CMP) (IspF).</text>
</comment>
<dbReference type="Pfam" id="PF01128">
    <property type="entry name" value="IspD"/>
    <property type="match status" value="1"/>
</dbReference>
<keyword evidence="12 13" id="KW-0511">Multifunctional enzyme</keyword>
<evidence type="ECO:0000256" key="1">
    <source>
        <dbReference type="ARBA" id="ARBA00000200"/>
    </source>
</evidence>
<feature type="domain" description="2-C-methyl-D-erythritol 2,4-cyclodiphosphate synthase" evidence="14">
    <location>
        <begin position="237"/>
        <end position="392"/>
    </location>
</feature>
<dbReference type="GO" id="GO:0046872">
    <property type="term" value="F:metal ion binding"/>
    <property type="evidence" value="ECO:0007669"/>
    <property type="project" value="UniProtKB-KW"/>
</dbReference>
<feature type="site" description="Transition state stabilizer" evidence="13">
    <location>
        <position position="24"/>
    </location>
</feature>
<dbReference type="GO" id="GO:0019288">
    <property type="term" value="P:isopentenyl diphosphate biosynthetic process, methylerythritol 4-phosphate pathway"/>
    <property type="evidence" value="ECO:0007669"/>
    <property type="project" value="UniProtKB-UniRule"/>
</dbReference>
<evidence type="ECO:0000256" key="10">
    <source>
        <dbReference type="ARBA" id="ARBA00023229"/>
    </source>
</evidence>
<dbReference type="Proteomes" id="UP000824264">
    <property type="component" value="Unassembled WGS sequence"/>
</dbReference>
<organism evidence="15 16">
    <name type="scientific">Candidatus Bilophila faecipullorum</name>
    <dbReference type="NCBI Taxonomy" id="2838482"/>
    <lineage>
        <taxon>Bacteria</taxon>
        <taxon>Pseudomonadati</taxon>
        <taxon>Thermodesulfobacteriota</taxon>
        <taxon>Desulfovibrionia</taxon>
        <taxon>Desulfovibrionales</taxon>
        <taxon>Desulfovibrionaceae</taxon>
        <taxon>Bilophila</taxon>
    </lineage>
</organism>
<dbReference type="InterPro" id="IPR036571">
    <property type="entry name" value="MECDP_synthase_sf"/>
</dbReference>
<comment type="similarity">
    <text evidence="13">In the N-terminal section; belongs to the IspD/TarI cytidylyltransferase family. IspD subfamily.</text>
</comment>
<keyword evidence="7 13" id="KW-0808">Transferase</keyword>
<feature type="site" description="Transition state stabilizer" evidence="13">
    <location>
        <position position="372"/>
    </location>
</feature>
<evidence type="ECO:0000256" key="7">
    <source>
        <dbReference type="ARBA" id="ARBA00022679"/>
    </source>
</evidence>
<evidence type="ECO:0000313" key="15">
    <source>
        <dbReference type="EMBL" id="HIW77909.1"/>
    </source>
</evidence>
<dbReference type="PROSITE" id="PS01350">
    <property type="entry name" value="ISPF"/>
    <property type="match status" value="1"/>
</dbReference>
<dbReference type="AlphaFoldDB" id="A0A9D1U7U2"/>
<dbReference type="PROSITE" id="PS01295">
    <property type="entry name" value="ISPD"/>
    <property type="match status" value="1"/>
</dbReference>
<keyword evidence="8 13" id="KW-0548">Nucleotidyltransferase</keyword>
<dbReference type="InterPro" id="IPR029044">
    <property type="entry name" value="Nucleotide-diphossugar_trans"/>
</dbReference>
<evidence type="ECO:0000256" key="13">
    <source>
        <dbReference type="HAMAP-Rule" id="MF_01520"/>
    </source>
</evidence>
<dbReference type="SUPFAM" id="SSF69765">
    <property type="entry name" value="IpsF-like"/>
    <property type="match status" value="1"/>
</dbReference>
<evidence type="ECO:0000256" key="12">
    <source>
        <dbReference type="ARBA" id="ARBA00023268"/>
    </source>
</evidence>
<dbReference type="Gene3D" id="3.90.550.10">
    <property type="entry name" value="Spore Coat Polysaccharide Biosynthesis Protein SpsA, Chain A"/>
    <property type="match status" value="1"/>
</dbReference>
<comment type="similarity">
    <text evidence="6">Belongs to the IspD/TarI cytidylyltransferase family. IspD subfamily.</text>
</comment>
<evidence type="ECO:0000256" key="4">
    <source>
        <dbReference type="ARBA" id="ARBA00004709"/>
    </source>
</evidence>
<dbReference type="InterPro" id="IPR034683">
    <property type="entry name" value="IspD/TarI"/>
</dbReference>
<feature type="site" description="Transition state stabilizer" evidence="13">
    <location>
        <position position="14"/>
    </location>
</feature>
<feature type="region of interest" description="2-C-methyl-D-erythritol 4-phosphate cytidylyltransferase" evidence="13">
    <location>
        <begin position="1"/>
        <end position="235"/>
    </location>
</feature>
<feature type="binding site" evidence="13">
    <location>
        <position position="281"/>
    </location>
    <ligand>
        <name>a divalent metal cation</name>
        <dbReference type="ChEBI" id="CHEBI:60240"/>
    </ligand>
</feature>
<evidence type="ECO:0000256" key="8">
    <source>
        <dbReference type="ARBA" id="ARBA00022695"/>
    </source>
</evidence>
<dbReference type="HAMAP" id="MF_00108">
    <property type="entry name" value="IspD"/>
    <property type="match status" value="1"/>
</dbReference>
<comment type="caution">
    <text evidence="15">The sequence shown here is derived from an EMBL/GenBank/DDBJ whole genome shotgun (WGS) entry which is preliminary data.</text>
</comment>
<dbReference type="EMBL" id="DXGI01000077">
    <property type="protein sequence ID" value="HIW77909.1"/>
    <property type="molecule type" value="Genomic_DNA"/>
</dbReference>
<dbReference type="InterPro" id="IPR001228">
    <property type="entry name" value="IspD"/>
</dbReference>
<dbReference type="CDD" id="cd02516">
    <property type="entry name" value="CDP-ME_synthetase"/>
    <property type="match status" value="1"/>
</dbReference>
<dbReference type="Pfam" id="PF02542">
    <property type="entry name" value="YgbB"/>
    <property type="match status" value="1"/>
</dbReference>
<feature type="binding site" evidence="13">
    <location>
        <begin position="300"/>
        <end position="304"/>
    </location>
    <ligand>
        <name>4-CDP-2-C-methyl-D-erythritol 2-phosphate</name>
        <dbReference type="ChEBI" id="CHEBI:57919"/>
    </ligand>
</feature>
<comment type="pathway">
    <text evidence="4 13">Isoprenoid biosynthesis; isopentenyl diphosphate biosynthesis via DXP pathway; isopentenyl diphosphate from 1-deoxy-D-xylulose 5-phosphate: step 4/6.</text>
</comment>
<feature type="binding site" evidence="13">
    <location>
        <begin position="273"/>
        <end position="274"/>
    </location>
    <ligand>
        <name>4-CDP-2-C-methyl-D-erythritol 2-phosphate</name>
        <dbReference type="ChEBI" id="CHEBI:57919"/>
    </ligand>
</feature>
<keyword evidence="9 13" id="KW-0479">Metal-binding</keyword>
<dbReference type="EC" id="4.6.1.12" evidence="13"/>
<comment type="catalytic activity">
    <reaction evidence="1 13">
        <text>4-CDP-2-C-methyl-D-erythritol 2-phosphate = 2-C-methyl-D-erythritol 2,4-cyclic diphosphate + CMP</text>
        <dbReference type="Rhea" id="RHEA:23864"/>
        <dbReference type="ChEBI" id="CHEBI:57919"/>
        <dbReference type="ChEBI" id="CHEBI:58483"/>
        <dbReference type="ChEBI" id="CHEBI:60377"/>
        <dbReference type="EC" id="4.6.1.12"/>
    </reaction>
</comment>
<feature type="binding site" evidence="13">
    <location>
        <begin position="242"/>
        <end position="244"/>
    </location>
    <ligand>
        <name>4-CDP-2-C-methyl-D-erythritol 2-phosphate</name>
        <dbReference type="ChEBI" id="CHEBI:57919"/>
    </ligand>
</feature>
<evidence type="ECO:0000259" key="14">
    <source>
        <dbReference type="Pfam" id="PF02542"/>
    </source>
</evidence>
<dbReference type="PANTHER" id="PTHR43181">
    <property type="entry name" value="2-C-METHYL-D-ERYTHRITOL 2,4-CYCLODIPHOSPHATE SYNTHASE, CHLOROPLASTIC"/>
    <property type="match status" value="1"/>
</dbReference>
<dbReference type="SUPFAM" id="SSF53448">
    <property type="entry name" value="Nucleotide-diphospho-sugar transferases"/>
    <property type="match status" value="1"/>
</dbReference>
<accession>A0A9D1U7U2</accession>
<feature type="site" description="Transition state stabilizer" evidence="13">
    <location>
        <position position="273"/>
    </location>
</feature>
<keyword evidence="11 13" id="KW-0456">Lyase</keyword>
<dbReference type="HAMAP" id="MF_01520">
    <property type="entry name" value="IspDF"/>
    <property type="match status" value="1"/>
</dbReference>
<dbReference type="CDD" id="cd00554">
    <property type="entry name" value="MECDP_synthase"/>
    <property type="match status" value="1"/>
</dbReference>
<dbReference type="InterPro" id="IPR026596">
    <property type="entry name" value="IspD/F"/>
</dbReference>
<evidence type="ECO:0000256" key="6">
    <source>
        <dbReference type="ARBA" id="ARBA00009789"/>
    </source>
</evidence>
<feature type="binding site" evidence="13">
    <location>
        <position position="244"/>
    </location>
    <ligand>
        <name>a divalent metal cation</name>
        <dbReference type="ChEBI" id="CHEBI:60240"/>
    </ligand>
</feature>
<dbReference type="InterPro" id="IPR020555">
    <property type="entry name" value="MECDP_synthase_CS"/>
</dbReference>
<name>A0A9D1U7U2_9BACT</name>